<feature type="signal peptide" evidence="1">
    <location>
        <begin position="1"/>
        <end position="20"/>
    </location>
</feature>
<dbReference type="RefSeq" id="XP_060305217.1">
    <property type="nucleotide sequence ID" value="XM_060464162.1"/>
</dbReference>
<gene>
    <name evidence="2" type="ORF">CCOS01_16024</name>
</gene>
<evidence type="ECO:0000313" key="3">
    <source>
        <dbReference type="Proteomes" id="UP001240678"/>
    </source>
</evidence>
<sequence>MSTTSRRLALFHLLLPFCSSRSGQRFGARPRLTFLRGC</sequence>
<evidence type="ECO:0000313" key="2">
    <source>
        <dbReference type="EMBL" id="KAK1508023.1"/>
    </source>
</evidence>
<name>A0AAI9YG58_9PEZI</name>
<comment type="caution">
    <text evidence="2">The sequence shown here is derived from an EMBL/GenBank/DDBJ whole genome shotgun (WGS) entry which is preliminary data.</text>
</comment>
<keyword evidence="1" id="KW-0732">Signal</keyword>
<dbReference type="Proteomes" id="UP001240678">
    <property type="component" value="Unassembled WGS sequence"/>
</dbReference>
<accession>A0AAI9YG58</accession>
<keyword evidence="3" id="KW-1185">Reference proteome</keyword>
<dbReference type="AlphaFoldDB" id="A0AAI9YG58"/>
<feature type="chain" id="PRO_5042508082" evidence="1">
    <location>
        <begin position="21"/>
        <end position="38"/>
    </location>
</feature>
<evidence type="ECO:0000256" key="1">
    <source>
        <dbReference type="SAM" id="SignalP"/>
    </source>
</evidence>
<protein>
    <submittedName>
        <fullName evidence="2">Uncharacterized protein</fullName>
    </submittedName>
</protein>
<dbReference type="EMBL" id="MOOE01000027">
    <property type="protein sequence ID" value="KAK1508023.1"/>
    <property type="molecule type" value="Genomic_DNA"/>
</dbReference>
<organism evidence="2 3">
    <name type="scientific">Colletotrichum costaricense</name>
    <dbReference type="NCBI Taxonomy" id="1209916"/>
    <lineage>
        <taxon>Eukaryota</taxon>
        <taxon>Fungi</taxon>
        <taxon>Dikarya</taxon>
        <taxon>Ascomycota</taxon>
        <taxon>Pezizomycotina</taxon>
        <taxon>Sordariomycetes</taxon>
        <taxon>Hypocreomycetidae</taxon>
        <taxon>Glomerellales</taxon>
        <taxon>Glomerellaceae</taxon>
        <taxon>Colletotrichum</taxon>
        <taxon>Colletotrichum acutatum species complex</taxon>
    </lineage>
</organism>
<reference evidence="2 3" key="1">
    <citation type="submission" date="2016-10" db="EMBL/GenBank/DDBJ databases">
        <title>The genome sequence of Colletotrichum fioriniae PJ7.</title>
        <authorList>
            <person name="Baroncelli R."/>
        </authorList>
    </citation>
    <scope>NUCLEOTIDE SEQUENCE [LARGE SCALE GENOMIC DNA]</scope>
    <source>
        <strain evidence="2 3">IMI 309622</strain>
    </source>
</reference>
<proteinExistence type="predicted"/>
<dbReference type="GeneID" id="85347709"/>